<dbReference type="PANTHER" id="PTHR30349">
    <property type="entry name" value="PHAGE INTEGRASE-RELATED"/>
    <property type="match status" value="1"/>
</dbReference>
<sequence length="157" mass="18094">MATYWKTININKSWDFNNKRFKKAKTESSNRIIRVNDDLLNILSELKPNNTKQVFDSVFGSVPGSGAVNKALRKVLKRAGISKKNYHFHSLRHSHVALLLHYGVDVYAISKRLGHADLTTTTRKYSYLIDEFKAKSDDHIEDLLNNFSTKKENKKIL</sequence>
<dbReference type="SUPFAM" id="SSF56349">
    <property type="entry name" value="DNA breaking-rejoining enzymes"/>
    <property type="match status" value="1"/>
</dbReference>
<dbReference type="AlphaFoldDB" id="A0A4S2EJY2"/>
<feature type="domain" description="Tyr recombinase" evidence="2">
    <location>
        <begin position="1"/>
        <end position="138"/>
    </location>
</feature>
<evidence type="ECO:0000313" key="4">
    <source>
        <dbReference type="Proteomes" id="UP000306855"/>
    </source>
</evidence>
<accession>A0A4S2EJY2</accession>
<dbReference type="Pfam" id="PF00589">
    <property type="entry name" value="Phage_integrase"/>
    <property type="match status" value="1"/>
</dbReference>
<organism evidence="3 4">
    <name type="scientific">Ligilactobacillus murinus</name>
    <dbReference type="NCBI Taxonomy" id="1622"/>
    <lineage>
        <taxon>Bacteria</taxon>
        <taxon>Bacillati</taxon>
        <taxon>Bacillota</taxon>
        <taxon>Bacilli</taxon>
        <taxon>Lactobacillales</taxon>
        <taxon>Lactobacillaceae</taxon>
        <taxon>Ligilactobacillus</taxon>
    </lineage>
</organism>
<dbReference type="PANTHER" id="PTHR30349:SF64">
    <property type="entry name" value="PROPHAGE INTEGRASE INTD-RELATED"/>
    <property type="match status" value="1"/>
</dbReference>
<reference evidence="3 4" key="1">
    <citation type="submission" date="2019-04" db="EMBL/GenBank/DDBJ databases">
        <title>Microbes associate with the intestines of laboratory mice.</title>
        <authorList>
            <person name="Navarre W."/>
            <person name="Wong E."/>
            <person name="Huang K."/>
            <person name="Tropini C."/>
            <person name="Ng K."/>
            <person name="Yu B."/>
        </authorList>
    </citation>
    <scope>NUCLEOTIDE SEQUENCE [LARGE SCALE GENOMIC DNA]</scope>
    <source>
        <strain evidence="3 4">NM26_J9</strain>
    </source>
</reference>
<evidence type="ECO:0000313" key="3">
    <source>
        <dbReference type="EMBL" id="TGY56077.1"/>
    </source>
</evidence>
<name>A0A4S2EJY2_9LACO</name>
<keyword evidence="1" id="KW-0233">DNA recombination</keyword>
<dbReference type="RefSeq" id="WP_135942018.1">
    <property type="nucleotide sequence ID" value="NZ_SRYK01000013.1"/>
</dbReference>
<dbReference type="PROSITE" id="PS51898">
    <property type="entry name" value="TYR_RECOMBINASE"/>
    <property type="match status" value="1"/>
</dbReference>
<dbReference type="InterPro" id="IPR011010">
    <property type="entry name" value="DNA_brk_join_enz"/>
</dbReference>
<dbReference type="Proteomes" id="UP000306855">
    <property type="component" value="Unassembled WGS sequence"/>
</dbReference>
<dbReference type="GO" id="GO:0003677">
    <property type="term" value="F:DNA binding"/>
    <property type="evidence" value="ECO:0007669"/>
    <property type="project" value="InterPro"/>
</dbReference>
<dbReference type="InterPro" id="IPR050090">
    <property type="entry name" value="Tyrosine_recombinase_XerCD"/>
</dbReference>
<evidence type="ECO:0000256" key="1">
    <source>
        <dbReference type="ARBA" id="ARBA00023172"/>
    </source>
</evidence>
<dbReference type="Gene3D" id="1.10.443.10">
    <property type="entry name" value="Intergrase catalytic core"/>
    <property type="match status" value="1"/>
</dbReference>
<proteinExistence type="predicted"/>
<dbReference type="CDD" id="cd01189">
    <property type="entry name" value="INT_ICEBs1_C_like"/>
    <property type="match status" value="1"/>
</dbReference>
<gene>
    <name evidence="3" type="ORF">E5340_04035</name>
</gene>
<comment type="caution">
    <text evidence="3">The sequence shown here is derived from an EMBL/GenBank/DDBJ whole genome shotgun (WGS) entry which is preliminary data.</text>
</comment>
<dbReference type="InterPro" id="IPR013762">
    <property type="entry name" value="Integrase-like_cat_sf"/>
</dbReference>
<dbReference type="InterPro" id="IPR002104">
    <property type="entry name" value="Integrase_catalytic"/>
</dbReference>
<protein>
    <submittedName>
        <fullName evidence="3">Site-specific integrase</fullName>
    </submittedName>
</protein>
<dbReference type="EMBL" id="SRYK01000013">
    <property type="protein sequence ID" value="TGY56077.1"/>
    <property type="molecule type" value="Genomic_DNA"/>
</dbReference>
<dbReference type="GO" id="GO:0015074">
    <property type="term" value="P:DNA integration"/>
    <property type="evidence" value="ECO:0007669"/>
    <property type="project" value="InterPro"/>
</dbReference>
<dbReference type="GO" id="GO:0006310">
    <property type="term" value="P:DNA recombination"/>
    <property type="evidence" value="ECO:0007669"/>
    <property type="project" value="UniProtKB-KW"/>
</dbReference>
<evidence type="ECO:0000259" key="2">
    <source>
        <dbReference type="PROSITE" id="PS51898"/>
    </source>
</evidence>